<dbReference type="EMBL" id="JAUJFL010000005">
    <property type="protein sequence ID" value="KAK2603119.1"/>
    <property type="molecule type" value="Genomic_DNA"/>
</dbReference>
<sequence length="408" mass="46537">MHISKPFRFLDLPREVRDEIYDGILCNWPQGTAKRAENQQNVCLPRKILVMDHKIETAILLANKQIYQEARQILIKGNQFIHIKMRMSYIIVTKVIFEALQVPVVTIKNGCSTRFNDFLVMRHSIDMLDGASEVEFDAILLRRDLGLFCKALDSARIAIPHFLAKSKHEITIHNPFTKTSSPDYLNRKNQGRLLEPYRNRLRGFDHVKIGGSIDSDLAKAVVADVTMESDYGTPHQFLAELLWLKEKGNQAFRQNCIIAAEDAWRIAANAISRASTGRTWSHLKEAGGKDFTDRVSELYFQLQSNLTHKLIKDMQASAPDRDVVQSSARLAWGSVREAQEVAKTLGTDWQPSDEQCAKLCYRLAVAHRLGKGNLLIAEASILYARVILPDDKMIQREKLLIEEWKAER</sequence>
<evidence type="ECO:0000313" key="1">
    <source>
        <dbReference type="EMBL" id="KAK2603119.1"/>
    </source>
</evidence>
<comment type="caution">
    <text evidence="1">The sequence shown here is derived from an EMBL/GenBank/DDBJ whole genome shotgun (WGS) entry which is preliminary data.</text>
</comment>
<dbReference type="Proteomes" id="UP001265746">
    <property type="component" value="Unassembled WGS sequence"/>
</dbReference>
<organism evidence="1 2">
    <name type="scientific">Phomopsis amygdali</name>
    <name type="common">Fusicoccum amygdali</name>
    <dbReference type="NCBI Taxonomy" id="1214568"/>
    <lineage>
        <taxon>Eukaryota</taxon>
        <taxon>Fungi</taxon>
        <taxon>Dikarya</taxon>
        <taxon>Ascomycota</taxon>
        <taxon>Pezizomycotina</taxon>
        <taxon>Sordariomycetes</taxon>
        <taxon>Sordariomycetidae</taxon>
        <taxon>Diaporthales</taxon>
        <taxon>Diaporthaceae</taxon>
        <taxon>Diaporthe</taxon>
    </lineage>
</organism>
<reference evidence="1" key="1">
    <citation type="submission" date="2023-06" db="EMBL/GenBank/DDBJ databases">
        <authorList>
            <person name="Noh H."/>
        </authorList>
    </citation>
    <scope>NUCLEOTIDE SEQUENCE</scope>
    <source>
        <strain evidence="1">DUCC20226</strain>
    </source>
</reference>
<evidence type="ECO:0000313" key="2">
    <source>
        <dbReference type="Proteomes" id="UP001265746"/>
    </source>
</evidence>
<accession>A0AAD9SAH6</accession>
<keyword evidence="2" id="KW-1185">Reference proteome</keyword>
<proteinExistence type="predicted"/>
<protein>
    <submittedName>
        <fullName evidence="1">Uncharacterized protein</fullName>
    </submittedName>
</protein>
<gene>
    <name evidence="1" type="ORF">N8I77_009599</name>
</gene>
<dbReference type="AlphaFoldDB" id="A0AAD9SAH6"/>
<name>A0AAD9SAH6_PHOAM</name>